<name>A0A4R2EIM5_9BACT</name>
<accession>A0A4R2EIM5</accession>
<sequence>MKRGSFIVILLLFTLSSFAQINMADSTVKVIGYWDKNEKQSYAVVEDSYKVKGVDTVLHEKIKYDVDITIVDSTEKSYTIEWYYRNFSMDTKNEFVKKVMSIAQDMKVIIKTDELGTFEEVVNWVEVQNYIKSAMEKLGKEFPQLPGFGELIAQMGLAYSSKEAIETTSINDIQQFYNFHGAQYKLGEELTAQTKAPNILGGEPFDCSITAYLDEVNEADNNYILRSSHEVNKEQLTEATYKFVVETSQKMGIKPPARDELKDLKNDVQTASRIHGSGWPIYSVQTKTVTDGTNISIKERVIEIK</sequence>
<dbReference type="AlphaFoldDB" id="A0A4R2EIM5"/>
<dbReference type="OrthoDB" id="796401at2"/>
<protein>
    <submittedName>
        <fullName evidence="2">Uncharacterized protein</fullName>
    </submittedName>
</protein>
<keyword evidence="3" id="KW-1185">Reference proteome</keyword>
<feature type="signal peptide" evidence="1">
    <location>
        <begin position="1"/>
        <end position="19"/>
    </location>
</feature>
<keyword evidence="1" id="KW-0732">Signal</keyword>
<dbReference type="Proteomes" id="UP000294830">
    <property type="component" value="Unassembled WGS sequence"/>
</dbReference>
<feature type="chain" id="PRO_5020811583" evidence="1">
    <location>
        <begin position="20"/>
        <end position="305"/>
    </location>
</feature>
<gene>
    <name evidence="2" type="ORF">CLV25_10685</name>
</gene>
<reference evidence="2 3" key="1">
    <citation type="submission" date="2019-03" db="EMBL/GenBank/DDBJ databases">
        <title>Genomic Encyclopedia of Archaeal and Bacterial Type Strains, Phase II (KMG-II): from individual species to whole genera.</title>
        <authorList>
            <person name="Goeker M."/>
        </authorList>
    </citation>
    <scope>NUCLEOTIDE SEQUENCE [LARGE SCALE GENOMIC DNA]</scope>
    <source>
        <strain evidence="2 3">RL-C</strain>
    </source>
</reference>
<dbReference type="EMBL" id="SLWB01000006">
    <property type="protein sequence ID" value="TCN68503.1"/>
    <property type="molecule type" value="Genomic_DNA"/>
</dbReference>
<organism evidence="2 3">
    <name type="scientific">Acetobacteroides hydrogenigenes</name>
    <dbReference type="NCBI Taxonomy" id="979970"/>
    <lineage>
        <taxon>Bacteria</taxon>
        <taxon>Pseudomonadati</taxon>
        <taxon>Bacteroidota</taxon>
        <taxon>Bacteroidia</taxon>
        <taxon>Bacteroidales</taxon>
        <taxon>Rikenellaceae</taxon>
        <taxon>Acetobacteroides</taxon>
    </lineage>
</organism>
<evidence type="ECO:0000313" key="3">
    <source>
        <dbReference type="Proteomes" id="UP000294830"/>
    </source>
</evidence>
<comment type="caution">
    <text evidence="2">The sequence shown here is derived from an EMBL/GenBank/DDBJ whole genome shotgun (WGS) entry which is preliminary data.</text>
</comment>
<proteinExistence type="predicted"/>
<evidence type="ECO:0000256" key="1">
    <source>
        <dbReference type="SAM" id="SignalP"/>
    </source>
</evidence>
<dbReference type="RefSeq" id="WP_131839085.1">
    <property type="nucleotide sequence ID" value="NZ_SLWB01000006.1"/>
</dbReference>
<evidence type="ECO:0000313" key="2">
    <source>
        <dbReference type="EMBL" id="TCN68503.1"/>
    </source>
</evidence>